<proteinExistence type="predicted"/>
<reference evidence="2" key="1">
    <citation type="submission" date="2022-06" db="EMBL/GenBank/DDBJ databases">
        <title>Genome Sequence of Candolleomyces eurysporus.</title>
        <authorList>
            <person name="Buettner E."/>
        </authorList>
    </citation>
    <scope>NUCLEOTIDE SEQUENCE</scope>
    <source>
        <strain evidence="2">VTCC 930004</strain>
    </source>
</reference>
<keyword evidence="1" id="KW-0812">Transmembrane</keyword>
<gene>
    <name evidence="2" type="ORF">H1R20_g551</name>
</gene>
<name>A0A9W8JTD8_9AGAR</name>
<accession>A0A9W8JTD8</accession>
<protein>
    <submittedName>
        <fullName evidence="2">Uncharacterized protein</fullName>
    </submittedName>
</protein>
<evidence type="ECO:0000313" key="2">
    <source>
        <dbReference type="EMBL" id="KAJ2936543.1"/>
    </source>
</evidence>
<organism evidence="2 3">
    <name type="scientific">Candolleomyces eurysporus</name>
    <dbReference type="NCBI Taxonomy" id="2828524"/>
    <lineage>
        <taxon>Eukaryota</taxon>
        <taxon>Fungi</taxon>
        <taxon>Dikarya</taxon>
        <taxon>Basidiomycota</taxon>
        <taxon>Agaricomycotina</taxon>
        <taxon>Agaricomycetes</taxon>
        <taxon>Agaricomycetidae</taxon>
        <taxon>Agaricales</taxon>
        <taxon>Agaricineae</taxon>
        <taxon>Psathyrellaceae</taxon>
        <taxon>Candolleomyces</taxon>
    </lineage>
</organism>
<sequence length="72" mass="8150">MKLYTGAVAILIESALPPTIFGIIYAGLETDILKSVINASADRFLASYFTFTGLFYNFCVRIRDILRAKYKY</sequence>
<dbReference type="EMBL" id="JANBPK010000041">
    <property type="protein sequence ID" value="KAJ2936543.1"/>
    <property type="molecule type" value="Genomic_DNA"/>
</dbReference>
<dbReference type="OrthoDB" id="10322667at2759"/>
<evidence type="ECO:0000256" key="1">
    <source>
        <dbReference type="SAM" id="Phobius"/>
    </source>
</evidence>
<feature type="non-terminal residue" evidence="2">
    <location>
        <position position="72"/>
    </location>
</feature>
<keyword evidence="1" id="KW-0472">Membrane</keyword>
<keyword evidence="3" id="KW-1185">Reference proteome</keyword>
<dbReference type="AlphaFoldDB" id="A0A9W8JTD8"/>
<feature type="transmembrane region" description="Helical" evidence="1">
    <location>
        <begin position="7"/>
        <end position="25"/>
    </location>
</feature>
<keyword evidence="1" id="KW-1133">Transmembrane helix</keyword>
<evidence type="ECO:0000313" key="3">
    <source>
        <dbReference type="Proteomes" id="UP001140091"/>
    </source>
</evidence>
<feature type="transmembrane region" description="Helical" evidence="1">
    <location>
        <begin position="45"/>
        <end position="62"/>
    </location>
</feature>
<dbReference type="Proteomes" id="UP001140091">
    <property type="component" value="Unassembled WGS sequence"/>
</dbReference>
<comment type="caution">
    <text evidence="2">The sequence shown here is derived from an EMBL/GenBank/DDBJ whole genome shotgun (WGS) entry which is preliminary data.</text>
</comment>